<dbReference type="EMBL" id="CM035444">
    <property type="protein sequence ID" value="KAH7276682.1"/>
    <property type="molecule type" value="Genomic_DNA"/>
</dbReference>
<feature type="compositionally biased region" description="Low complexity" evidence="4">
    <location>
        <begin position="996"/>
        <end position="1006"/>
    </location>
</feature>
<feature type="coiled-coil region" evidence="3">
    <location>
        <begin position="771"/>
        <end position="875"/>
    </location>
</feature>
<proteinExistence type="inferred from homology"/>
<feature type="coiled-coil region" evidence="3">
    <location>
        <begin position="147"/>
        <end position="216"/>
    </location>
</feature>
<comment type="caution">
    <text evidence="5">The sequence shown here is derived from an EMBL/GenBank/DDBJ whole genome shotgun (WGS) entry which is preliminary data.</text>
</comment>
<dbReference type="EMBL" id="CM035444">
    <property type="protein sequence ID" value="KAH7276683.1"/>
    <property type="molecule type" value="Genomic_DNA"/>
</dbReference>
<evidence type="ECO:0000256" key="2">
    <source>
        <dbReference type="ARBA" id="ARBA00023054"/>
    </source>
</evidence>
<dbReference type="OMA" id="THVENCK"/>
<feature type="compositionally biased region" description="Basic and acidic residues" evidence="4">
    <location>
        <begin position="1106"/>
        <end position="1125"/>
    </location>
</feature>
<feature type="region of interest" description="Disordered" evidence="4">
    <location>
        <begin position="986"/>
        <end position="1140"/>
    </location>
</feature>
<comment type="similarity">
    <text evidence="1">Belongs to the FPP family.</text>
</comment>
<dbReference type="OrthoDB" id="1917992at2759"/>
<evidence type="ECO:0000256" key="3">
    <source>
        <dbReference type="SAM" id="Coils"/>
    </source>
</evidence>
<gene>
    <name evidence="5" type="ORF">KP509_39G017600</name>
</gene>
<dbReference type="Pfam" id="PF05911">
    <property type="entry name" value="FPP"/>
    <property type="match status" value="1"/>
</dbReference>
<keyword evidence="6" id="KW-1185">Reference proteome</keyword>
<dbReference type="EMBL" id="CM035444">
    <property type="protein sequence ID" value="KAH7276681.1"/>
    <property type="molecule type" value="Genomic_DNA"/>
</dbReference>
<protein>
    <recommendedName>
        <fullName evidence="7">Filament-like plant protein</fullName>
    </recommendedName>
</protein>
<dbReference type="AlphaFoldDB" id="A0A8T2PZ87"/>
<dbReference type="Proteomes" id="UP000825935">
    <property type="component" value="Chromosome 39"/>
</dbReference>
<dbReference type="InterPro" id="IPR008587">
    <property type="entry name" value="FPP_plant"/>
</dbReference>
<dbReference type="EMBL" id="CM035444">
    <property type="protein sequence ID" value="KAH7276684.1"/>
    <property type="molecule type" value="Genomic_DNA"/>
</dbReference>
<sequence length="1140" mass="126232">MATTSGQVLSSGSVDADVKDDLVKQHMKIAEEAVAGWEKAEAEAAELKEKLDLALKQKLASDDRVSHLDGALKECMKQLRHVREEQEQKIHDVILKKTKEWDKIRTDLESRVADATNELCEALAENQNLSRSLQERAKNMAELSGIKARVESDCTALQARLASLEKENARLKYEIHVLSKDIEIRNEECQHAKTAEEAAKKQNSERLKKIVKLEEECQKFRLLVKKRQPSPAPMSYVRGEVEHATNESIRRRSPCRRSTTSLPIKMSELSGNDFFADGGHREGNNTLSNQLLALQDEAKFLKESLIKKDDELKSARLMCARTANKLLNAEKQLDNYSSCGTTKSGSNISFLRQSNGGSVDLSIESVSGESAQEDACAESWATALIAELAHIKSDSKTDSCDAVQSCTSLDLMDDFAEMEKLASLSSPARDPKKSERLLNLTPQTGIEKLTCPKSAECSNRLTHKSTDDLCNELRDKLSAAEDSLHVMQEKQSASDATINQLRKILAFKFGLTVEGEAFDKAIEAAEFAIEAQRNNGDILARTQLEEDCPWQPNFGSYVEKSHDGTSETDFFSLGADLARSVRKVLEIVETIGQTDYSCPYAEWISTPSVENDSADDFSSPGKQWRSSGLDACVESLTNLCDTLVHGKMDIIEFIAEVASALDWLVGLIFTPPDKTSSERNNTPTGKRNRVKQCDTSDSEVISAESSPSQSISHLNDGDDAKLAETHDVLPDQSSVSNLSFQFSESSVADEETHRTDELTLKLSLEAEIRKATRYESEILRLKVVNEQLEQNHERAIRKLADLEAQLVEADENIKTLSHKLSESQIQSSNLEAQLQDLLRIKESSEVIVAGLEDSKSVLESEIHAARENINILEMKVLGLDEGLTREIKHRKEAEERLFELKELQKHRQDDRTMLEPSQSSNFVDDDTRLKKEQEIAAAAEKLAQCQQTIFDLGKQLKALGVPTNVSNKPPSEVPHDVLFSEAQTSSVNAVSDTYGDSDSLAVSASSSREKDTPHDHGEKISKNAGHTTQGEPATPAGKRGGNLSGKYGRHMPFDMHNSLRNSNRYPSPTRGDKDGHYPAASSHSLEAGVNSPLRSPARFLSLRSKNVHESSKHHLSDSEPMEKHGSSGLSRFFARTKGGH</sequence>
<evidence type="ECO:0000256" key="1">
    <source>
        <dbReference type="ARBA" id="ARBA00005921"/>
    </source>
</evidence>
<feature type="region of interest" description="Disordered" evidence="4">
    <location>
        <begin position="674"/>
        <end position="695"/>
    </location>
</feature>
<organism evidence="5 6">
    <name type="scientific">Ceratopteris richardii</name>
    <name type="common">Triangle waterfern</name>
    <dbReference type="NCBI Taxonomy" id="49495"/>
    <lineage>
        <taxon>Eukaryota</taxon>
        <taxon>Viridiplantae</taxon>
        <taxon>Streptophyta</taxon>
        <taxon>Embryophyta</taxon>
        <taxon>Tracheophyta</taxon>
        <taxon>Polypodiopsida</taxon>
        <taxon>Polypodiidae</taxon>
        <taxon>Polypodiales</taxon>
        <taxon>Pteridineae</taxon>
        <taxon>Pteridaceae</taxon>
        <taxon>Parkerioideae</taxon>
        <taxon>Ceratopteris</taxon>
    </lineage>
</organism>
<evidence type="ECO:0008006" key="7">
    <source>
        <dbReference type="Google" id="ProtNLM"/>
    </source>
</evidence>
<evidence type="ECO:0000256" key="4">
    <source>
        <dbReference type="SAM" id="MobiDB-lite"/>
    </source>
</evidence>
<dbReference type="PANTHER" id="PTHR31580">
    <property type="entry name" value="FILAMENT-LIKE PLANT PROTEIN 4"/>
    <property type="match status" value="1"/>
</dbReference>
<evidence type="ECO:0000313" key="6">
    <source>
        <dbReference type="Proteomes" id="UP000825935"/>
    </source>
</evidence>
<reference evidence="5" key="1">
    <citation type="submission" date="2021-08" db="EMBL/GenBank/DDBJ databases">
        <title>WGS assembly of Ceratopteris richardii.</title>
        <authorList>
            <person name="Marchant D.B."/>
            <person name="Chen G."/>
            <person name="Jenkins J."/>
            <person name="Shu S."/>
            <person name="Leebens-Mack J."/>
            <person name="Grimwood J."/>
            <person name="Schmutz J."/>
            <person name="Soltis P."/>
            <person name="Soltis D."/>
            <person name="Chen Z.-H."/>
        </authorList>
    </citation>
    <scope>NUCLEOTIDE SEQUENCE</scope>
    <source>
        <strain evidence="5">Whitten #5841</strain>
        <tissue evidence="5">Leaf</tissue>
    </source>
</reference>
<dbReference type="PANTHER" id="PTHR31580:SF4">
    <property type="entry name" value="FILAMENT-LIKE PLANT PROTEIN 6"/>
    <property type="match status" value="1"/>
</dbReference>
<accession>A0A8T2PZ87</accession>
<evidence type="ECO:0000313" key="5">
    <source>
        <dbReference type="EMBL" id="KAH7276683.1"/>
    </source>
</evidence>
<name>A0A8T2PZ87_CERRI</name>
<feature type="compositionally biased region" description="Basic and acidic residues" evidence="4">
    <location>
        <begin position="1007"/>
        <end position="1021"/>
    </location>
</feature>
<feature type="coiled-coil region" evidence="3">
    <location>
        <begin position="30"/>
        <end position="57"/>
    </location>
</feature>
<keyword evidence="2 3" id="KW-0175">Coiled coil</keyword>